<sequence length="358" mass="38370">METKMVVEKADQTVFEGDTGGYYVWSNSKIPLLSELKLGAGKLLLHPLAFVIPHYMDSNKICFVLEGTVTVGLVTPNCPEEKVLLIKKGDAVPVPLGVFSWWFNGGETDAVILALGDTIKAQVPSQFNLFVATGVQGLLAGFQTDFVSKIFGLDKKESENIVNSQQGALLVKLDHGIRFPQPSKDTKEKLYANIEDPSGAVVVKGGGYVNFLLEKKLPMLSEVGLSAKFVKLEGNAMLAPSYVADGSVEISYVSKGSGRIKVVGSEGKPALESKLEEGDLFIVPQFFASSGIADDCGIELFAVLTSSKPVFAQLAGNTSVWNALSPVVLQVALNVNPETEQLFKSKNSESIIIVPPST</sequence>
<feature type="domain" description="Cupin type-1" evidence="5">
    <location>
        <begin position="192"/>
        <end position="341"/>
    </location>
</feature>
<proteinExistence type="inferred from homology"/>
<dbReference type="AlphaFoldDB" id="A0A251V6R8"/>
<keyword evidence="2" id="KW-0758">Storage protein</keyword>
<reference evidence="6" key="3">
    <citation type="submission" date="2020-06" db="EMBL/GenBank/DDBJ databases">
        <title>Helianthus annuus Genome sequencing and assembly Release 2.</title>
        <authorList>
            <person name="Gouzy J."/>
            <person name="Langlade N."/>
            <person name="Munos S."/>
        </authorList>
    </citation>
    <scope>NUCLEOTIDE SEQUENCE</scope>
    <source>
        <tissue evidence="6">Leaves</tissue>
    </source>
</reference>
<dbReference type="Pfam" id="PF00190">
    <property type="entry name" value="Cupin_1"/>
    <property type="match status" value="2"/>
</dbReference>
<keyword evidence="4" id="KW-1015">Disulfide bond</keyword>
<reference evidence="6 8" key="1">
    <citation type="journal article" date="2017" name="Nature">
        <title>The sunflower genome provides insights into oil metabolism, flowering and Asterid evolution.</title>
        <authorList>
            <person name="Badouin H."/>
            <person name="Gouzy J."/>
            <person name="Grassa C.J."/>
            <person name="Murat F."/>
            <person name="Staton S.E."/>
            <person name="Cottret L."/>
            <person name="Lelandais-Briere C."/>
            <person name="Owens G.L."/>
            <person name="Carrere S."/>
            <person name="Mayjonade B."/>
            <person name="Legrand L."/>
            <person name="Gill N."/>
            <person name="Kane N.C."/>
            <person name="Bowers J.E."/>
            <person name="Hubner S."/>
            <person name="Bellec A."/>
            <person name="Berard A."/>
            <person name="Berges H."/>
            <person name="Blanchet N."/>
            <person name="Boniface M.C."/>
            <person name="Brunel D."/>
            <person name="Catrice O."/>
            <person name="Chaidir N."/>
            <person name="Claudel C."/>
            <person name="Donnadieu C."/>
            <person name="Faraut T."/>
            <person name="Fievet G."/>
            <person name="Helmstetter N."/>
            <person name="King M."/>
            <person name="Knapp S.J."/>
            <person name="Lai Z."/>
            <person name="Le Paslier M.C."/>
            <person name="Lippi Y."/>
            <person name="Lorenzon L."/>
            <person name="Mandel J.R."/>
            <person name="Marage G."/>
            <person name="Marchand G."/>
            <person name="Marquand E."/>
            <person name="Bret-Mestries E."/>
            <person name="Morien E."/>
            <person name="Nambeesan S."/>
            <person name="Nguyen T."/>
            <person name="Pegot-Espagnet P."/>
            <person name="Pouilly N."/>
            <person name="Raftis F."/>
            <person name="Sallet E."/>
            <person name="Schiex T."/>
            <person name="Thomas J."/>
            <person name="Vandecasteele C."/>
            <person name="Vares D."/>
            <person name="Vear F."/>
            <person name="Vautrin S."/>
            <person name="Crespi M."/>
            <person name="Mangin B."/>
            <person name="Burke J.M."/>
            <person name="Salse J."/>
            <person name="Munos S."/>
            <person name="Vincourt P."/>
            <person name="Rieseberg L.H."/>
            <person name="Langlade N.B."/>
        </authorList>
    </citation>
    <scope>NUCLEOTIDE SEQUENCE [LARGE SCALE GENOMIC DNA]</scope>
    <source>
        <strain evidence="8">cv. SF193</strain>
        <tissue evidence="6">Leaves</tissue>
    </source>
</reference>
<evidence type="ECO:0000259" key="5">
    <source>
        <dbReference type="SMART" id="SM00835"/>
    </source>
</evidence>
<dbReference type="InParanoid" id="A0A251V6R8"/>
<evidence type="ECO:0000256" key="3">
    <source>
        <dbReference type="ARBA" id="ARBA00023129"/>
    </source>
</evidence>
<dbReference type="OrthoDB" id="735591at2759"/>
<evidence type="ECO:0000256" key="2">
    <source>
        <dbReference type="ARBA" id="ARBA00022761"/>
    </source>
</evidence>
<dbReference type="Proteomes" id="UP000215914">
    <property type="component" value="Chromosome 3"/>
</dbReference>
<reference evidence="7" key="2">
    <citation type="submission" date="2017-02" db="EMBL/GenBank/DDBJ databases">
        <title>Sunflower complete genome.</title>
        <authorList>
            <person name="Langlade N."/>
            <person name="Munos S."/>
        </authorList>
    </citation>
    <scope>NUCLEOTIDE SEQUENCE [LARGE SCALE GENOMIC DNA]</scope>
    <source>
        <tissue evidence="7">Leaves</tissue>
    </source>
</reference>
<dbReference type="InterPro" id="IPR050253">
    <property type="entry name" value="Seed_Storage-Functional"/>
</dbReference>
<accession>A0A251V6R8</accession>
<dbReference type="CDD" id="cd02243">
    <property type="entry name" value="cupin_11S_legumin_C"/>
    <property type="match status" value="1"/>
</dbReference>
<dbReference type="Gene3D" id="2.60.120.10">
    <property type="entry name" value="Jelly Rolls"/>
    <property type="match status" value="2"/>
</dbReference>
<comment type="similarity">
    <text evidence="1">Belongs to the 11S seed storage protein (globulins) family.</text>
</comment>
<evidence type="ECO:0000313" key="7">
    <source>
        <dbReference type="EMBL" id="OTG30989.1"/>
    </source>
</evidence>
<dbReference type="SUPFAM" id="SSF51182">
    <property type="entry name" value="RmlC-like cupins"/>
    <property type="match status" value="1"/>
</dbReference>
<evidence type="ECO:0000313" key="6">
    <source>
        <dbReference type="EMBL" id="KAF5814014.1"/>
    </source>
</evidence>
<protein>
    <submittedName>
        <fullName evidence="6 7">11-S seed storage protein, plant</fullName>
    </submittedName>
</protein>
<organism evidence="7 8">
    <name type="scientific">Helianthus annuus</name>
    <name type="common">Common sunflower</name>
    <dbReference type="NCBI Taxonomy" id="4232"/>
    <lineage>
        <taxon>Eukaryota</taxon>
        <taxon>Viridiplantae</taxon>
        <taxon>Streptophyta</taxon>
        <taxon>Embryophyta</taxon>
        <taxon>Tracheophyta</taxon>
        <taxon>Spermatophyta</taxon>
        <taxon>Magnoliopsida</taxon>
        <taxon>eudicotyledons</taxon>
        <taxon>Gunneridae</taxon>
        <taxon>Pentapetalae</taxon>
        <taxon>asterids</taxon>
        <taxon>campanulids</taxon>
        <taxon>Asterales</taxon>
        <taxon>Asteraceae</taxon>
        <taxon>Asteroideae</taxon>
        <taxon>Heliantheae alliance</taxon>
        <taxon>Heliantheae</taxon>
        <taxon>Helianthus</taxon>
    </lineage>
</organism>
<keyword evidence="8" id="KW-1185">Reference proteome</keyword>
<feature type="domain" description="Cupin type-1" evidence="5">
    <location>
        <begin position="4"/>
        <end position="159"/>
    </location>
</feature>
<dbReference type="InterPro" id="IPR014710">
    <property type="entry name" value="RmlC-like_jellyroll"/>
</dbReference>
<dbReference type="PANTHER" id="PTHR31189:SF45">
    <property type="entry name" value="OS09G0552500 PROTEIN"/>
    <property type="match status" value="1"/>
</dbReference>
<evidence type="ECO:0000256" key="1">
    <source>
        <dbReference type="ARBA" id="ARBA00007178"/>
    </source>
</evidence>
<dbReference type="InterPro" id="IPR006045">
    <property type="entry name" value="Cupin_1"/>
</dbReference>
<dbReference type="InterPro" id="IPR011051">
    <property type="entry name" value="RmlC_Cupin_sf"/>
</dbReference>
<evidence type="ECO:0000313" key="8">
    <source>
        <dbReference type="Proteomes" id="UP000215914"/>
    </source>
</evidence>
<dbReference type="OMA" id="RAMMGEM"/>
<keyword evidence="3" id="KW-0708">Seed storage protein</keyword>
<dbReference type="GO" id="GO:0045735">
    <property type="term" value="F:nutrient reservoir activity"/>
    <property type="evidence" value="ECO:0007669"/>
    <property type="project" value="UniProtKB-KW"/>
</dbReference>
<dbReference type="EMBL" id="MNCJ02000318">
    <property type="protein sequence ID" value="KAF5814014.1"/>
    <property type="molecule type" value="Genomic_DNA"/>
</dbReference>
<name>A0A251V6R8_HELAN</name>
<dbReference type="InterPro" id="IPR006044">
    <property type="entry name" value="11S_seedstore_pln"/>
</dbReference>
<dbReference type="Gramene" id="mRNA:HanXRQr2_Chr03g0105651">
    <property type="protein sequence ID" value="mRNA:HanXRQr2_Chr03g0105651"/>
    <property type="gene ID" value="HanXRQr2_Chr03g0105651"/>
</dbReference>
<gene>
    <name evidence="7" type="ORF">HannXRQ_Chr03g0070511</name>
    <name evidence="6" type="ORF">HanXRQr2_Chr03g0105651</name>
</gene>
<dbReference type="SMART" id="SM00835">
    <property type="entry name" value="Cupin_1"/>
    <property type="match status" value="2"/>
</dbReference>
<evidence type="ECO:0000256" key="4">
    <source>
        <dbReference type="ARBA" id="ARBA00023157"/>
    </source>
</evidence>
<dbReference type="PRINTS" id="PR00439">
    <property type="entry name" value="11SGLOBULIN"/>
</dbReference>
<dbReference type="PANTHER" id="PTHR31189">
    <property type="entry name" value="OS03G0336100 PROTEIN-RELATED"/>
    <property type="match status" value="1"/>
</dbReference>
<dbReference type="EMBL" id="CM007892">
    <property type="protein sequence ID" value="OTG30989.1"/>
    <property type="molecule type" value="Genomic_DNA"/>
</dbReference>